<accession>A0A2W4CKK6</accession>
<keyword evidence="1" id="KW-0812">Transmembrane</keyword>
<proteinExistence type="predicted"/>
<evidence type="ECO:0000256" key="1">
    <source>
        <dbReference type="SAM" id="Phobius"/>
    </source>
</evidence>
<evidence type="ECO:0000313" key="2">
    <source>
        <dbReference type="EMBL" id="PZM10995.1"/>
    </source>
</evidence>
<organism evidence="2 3">
    <name type="scientific">Rhizobium tubonense</name>
    <dbReference type="NCBI Taxonomy" id="484088"/>
    <lineage>
        <taxon>Bacteria</taxon>
        <taxon>Pseudomonadati</taxon>
        <taxon>Pseudomonadota</taxon>
        <taxon>Alphaproteobacteria</taxon>
        <taxon>Hyphomicrobiales</taxon>
        <taxon>Rhizobiaceae</taxon>
        <taxon>Rhizobium/Agrobacterium group</taxon>
        <taxon>Rhizobium</taxon>
    </lineage>
</organism>
<feature type="transmembrane region" description="Helical" evidence="1">
    <location>
        <begin position="35"/>
        <end position="57"/>
    </location>
</feature>
<keyword evidence="1" id="KW-1133">Transmembrane helix</keyword>
<name>A0A2W4CKK6_9HYPH</name>
<dbReference type="EMBL" id="PCDP01000041">
    <property type="protein sequence ID" value="PZM10995.1"/>
    <property type="molecule type" value="Genomic_DNA"/>
</dbReference>
<dbReference type="RefSeq" id="WP_111162322.1">
    <property type="nucleotide sequence ID" value="NZ_PCDP01000041.1"/>
</dbReference>
<comment type="caution">
    <text evidence="2">The sequence shown here is derived from an EMBL/GenBank/DDBJ whole genome shotgun (WGS) entry which is preliminary data.</text>
</comment>
<gene>
    <name evidence="2" type="ORF">CPY51_21660</name>
</gene>
<evidence type="ECO:0000313" key="3">
    <source>
        <dbReference type="Proteomes" id="UP000248925"/>
    </source>
</evidence>
<keyword evidence="1" id="KW-0472">Membrane</keyword>
<dbReference type="AlphaFoldDB" id="A0A2W4CKK6"/>
<keyword evidence="3" id="KW-1185">Reference proteome</keyword>
<protein>
    <submittedName>
        <fullName evidence="2">Uncharacterized protein</fullName>
    </submittedName>
</protein>
<sequence>MVRLFGKGIAAFLFLVGVILIALVPIAVYQAGEQFLSFVGFGLLFGLLFTAIGLFYLSPAEKHPA</sequence>
<feature type="transmembrane region" description="Helical" evidence="1">
    <location>
        <begin position="9"/>
        <end position="29"/>
    </location>
</feature>
<reference evidence="2 3" key="1">
    <citation type="journal article" date="2018" name="Sci. Rep.">
        <title>Rhizobium tumorigenes sp. nov., a novel plant tumorigenic bacterium isolated from cane gall tumors on thornless blackberry.</title>
        <authorList>
            <person name="Kuzmanovi N."/>
            <person name="Smalla K."/>
            <person name="Gronow S."/>
            <person name="PuBawska J."/>
        </authorList>
    </citation>
    <scope>NUCLEOTIDE SEQUENCE [LARGE SCALE GENOMIC DNA]</scope>
    <source>
        <strain evidence="2 3">CCBAU 85046</strain>
    </source>
</reference>
<dbReference type="Proteomes" id="UP000248925">
    <property type="component" value="Unassembled WGS sequence"/>
</dbReference>